<gene>
    <name evidence="1" type="ORF">HHX25_19030</name>
</gene>
<reference evidence="1 2" key="1">
    <citation type="submission" date="2020-04" db="EMBL/GenBank/DDBJ databases">
        <title>A Flavivirga sp. nov.</title>
        <authorList>
            <person name="Sun X."/>
        </authorList>
    </citation>
    <scope>NUCLEOTIDE SEQUENCE [LARGE SCALE GENOMIC DNA]</scope>
    <source>
        <strain evidence="1 2">Y03</strain>
    </source>
</reference>
<name>A0ABX1S147_9FLAO</name>
<comment type="caution">
    <text evidence="1">The sequence shown here is derived from an EMBL/GenBank/DDBJ whole genome shotgun (WGS) entry which is preliminary data.</text>
</comment>
<proteinExistence type="predicted"/>
<dbReference type="Proteomes" id="UP000746690">
    <property type="component" value="Unassembled WGS sequence"/>
</dbReference>
<protein>
    <submittedName>
        <fullName evidence="1">Uncharacterized protein</fullName>
    </submittedName>
</protein>
<organism evidence="1 2">
    <name type="scientific">Flavivirga algicola</name>
    <dbReference type="NCBI Taxonomy" id="2729136"/>
    <lineage>
        <taxon>Bacteria</taxon>
        <taxon>Pseudomonadati</taxon>
        <taxon>Bacteroidota</taxon>
        <taxon>Flavobacteriia</taxon>
        <taxon>Flavobacteriales</taxon>
        <taxon>Flavobacteriaceae</taxon>
        <taxon>Flavivirga</taxon>
    </lineage>
</organism>
<evidence type="ECO:0000313" key="2">
    <source>
        <dbReference type="Proteomes" id="UP000746690"/>
    </source>
</evidence>
<accession>A0ABX1S147</accession>
<dbReference type="RefSeq" id="WP_169676744.1">
    <property type="nucleotide sequence ID" value="NZ_JABBHF010000014.1"/>
</dbReference>
<keyword evidence="2" id="KW-1185">Reference proteome</keyword>
<sequence>MTITDYLSKFEIDKFRIYYREVNRFDYIFTDKSNTSELLRVQDNMTINNSILNSKGEINETYELIVRSSNISELENLIQVDSNNVFPNRKNSFFDIAIIIENKEEIIGGLNVDFRNRLAKSIENQILYVSSESIDELAALYKRYNCQITKYYLPPSIPINNHWTNYHFPSNFFYNPAFELYEATINTGLMCLNFEHARIEISPVGTKVSVQQIKRVQQMESNRFEINKFLINKFWESYNYVKEDYELPYLNKKEQLYFFVKTSSIIVPIEENEPITIFFRTWDDEHGQTVYYYDKDKIEFE</sequence>
<evidence type="ECO:0000313" key="1">
    <source>
        <dbReference type="EMBL" id="NMH89609.1"/>
    </source>
</evidence>
<dbReference type="EMBL" id="JABBHF010000014">
    <property type="protein sequence ID" value="NMH89609.1"/>
    <property type="molecule type" value="Genomic_DNA"/>
</dbReference>